<evidence type="ECO:0000313" key="2">
    <source>
        <dbReference type="Proteomes" id="UP000727993"/>
    </source>
</evidence>
<comment type="caution">
    <text evidence="1">The sequence shown here is derived from an EMBL/GenBank/DDBJ whole genome shotgun (WGS) entry which is preliminary data.</text>
</comment>
<accession>A0A936TFC1</accession>
<gene>
    <name evidence="1" type="ORF">IPN02_13980</name>
</gene>
<dbReference type="Proteomes" id="UP000727993">
    <property type="component" value="Unassembled WGS sequence"/>
</dbReference>
<proteinExistence type="predicted"/>
<dbReference type="EMBL" id="JADJZA010000007">
    <property type="protein sequence ID" value="MBK9297912.1"/>
    <property type="molecule type" value="Genomic_DNA"/>
</dbReference>
<organism evidence="1 2">
    <name type="scientific">Candidatus Neomicrothrix subdominans</name>
    <dbReference type="NCBI Taxonomy" id="2954438"/>
    <lineage>
        <taxon>Bacteria</taxon>
        <taxon>Bacillati</taxon>
        <taxon>Actinomycetota</taxon>
        <taxon>Acidimicrobiia</taxon>
        <taxon>Acidimicrobiales</taxon>
        <taxon>Microthrixaceae</taxon>
        <taxon>Candidatus Neomicrothrix</taxon>
    </lineage>
</organism>
<sequence length="358" mass="39812">MADLRTELTEIVTGLGTLGFADVHHAVAAAPRALVGVDPAVLGRVGDHLDDPVLGPLARVAFTNGATFLAATEGLRGRVPHRVEWKGPHKPPGFETVPADLRIDHVYLVSCKYGSDILHNVSPAHLIDRHLAQKRSPTTVDWFTEVAPEAYGDLYRRTVAWSGLDLPPEVTQLDRDQRTSLRRALPKGTWPDDLAQEYWSFVGEVAEATAKRWQGALAVPAQREEMVWRLLRLQSAPYFVLGQSRSGEPLRYRVDTPWDFRRRYALESFVVFAEPAGQAVVGWRAEVRVRSDAIDDERPASGVPSLEALPFEPAEDRRAVEGRVELRWSHGKFSGNPEAKVYLTTPPHDVPGYTQLLS</sequence>
<reference evidence="1 2" key="1">
    <citation type="submission" date="2020-10" db="EMBL/GenBank/DDBJ databases">
        <title>Connecting structure to function with the recovery of over 1000 high-quality activated sludge metagenome-assembled genomes encoding full-length rRNA genes using long-read sequencing.</title>
        <authorList>
            <person name="Singleton C.M."/>
            <person name="Petriglieri F."/>
            <person name="Kristensen J.M."/>
            <person name="Kirkegaard R.H."/>
            <person name="Michaelsen T.Y."/>
            <person name="Andersen M.H."/>
            <person name="Karst S.M."/>
            <person name="Dueholm M.S."/>
            <person name="Nielsen P.H."/>
            <person name="Albertsen M."/>
        </authorList>
    </citation>
    <scope>NUCLEOTIDE SEQUENCE [LARGE SCALE GENOMIC DNA]</scope>
    <source>
        <strain evidence="1">Lyne_18-Q3-R50-59_MAXAC.006</strain>
    </source>
</reference>
<evidence type="ECO:0000313" key="1">
    <source>
        <dbReference type="EMBL" id="MBK9297912.1"/>
    </source>
</evidence>
<protein>
    <submittedName>
        <fullName evidence="1">Uncharacterized protein</fullName>
    </submittedName>
</protein>
<name>A0A936TFC1_9ACTN</name>
<dbReference type="AlphaFoldDB" id="A0A936TFC1"/>